<dbReference type="AlphaFoldDB" id="A0A9Q8L528"/>
<dbReference type="EMBL" id="CP090163">
    <property type="protein sequence ID" value="UJO11002.1"/>
    <property type="molecule type" value="Genomic_DNA"/>
</dbReference>
<reference evidence="1" key="1">
    <citation type="submission" date="2021-12" db="EMBL/GenBank/DDBJ databases">
        <authorList>
            <person name="Zaccaron A."/>
            <person name="Stergiopoulos I."/>
        </authorList>
    </citation>
    <scope>NUCLEOTIDE SEQUENCE</scope>
    <source>
        <strain evidence="1">Race5_Kim</strain>
    </source>
</reference>
<gene>
    <name evidence="1" type="ORF">CLAFUR5_01452</name>
</gene>
<evidence type="ECO:0000313" key="2">
    <source>
        <dbReference type="Proteomes" id="UP000756132"/>
    </source>
</evidence>
<dbReference type="Proteomes" id="UP000756132">
    <property type="component" value="Chromosome 1"/>
</dbReference>
<keyword evidence="2" id="KW-1185">Reference proteome</keyword>
<dbReference type="KEGG" id="ffu:CLAFUR5_01452"/>
<dbReference type="GeneID" id="71981330"/>
<reference evidence="1" key="2">
    <citation type="journal article" date="2022" name="Microb. Genom.">
        <title>A chromosome-scale genome assembly of the tomato pathogen Cladosporium fulvum reveals a compartmentalized genome architecture and the presence of a dispensable chromosome.</title>
        <authorList>
            <person name="Zaccaron A.Z."/>
            <person name="Chen L.H."/>
            <person name="Samaras A."/>
            <person name="Stergiopoulos I."/>
        </authorList>
    </citation>
    <scope>NUCLEOTIDE SEQUENCE</scope>
    <source>
        <strain evidence="1">Race5_Kim</strain>
    </source>
</reference>
<sequence length="84" mass="9495">MDVKEELATRETLKQMGVMGRNEKFARDAFAKDSIGGVVVTLVEAVVLQSFSRVQLERLTDSSDVRYMGIKREPKKTWTSISKT</sequence>
<organism evidence="1 2">
    <name type="scientific">Passalora fulva</name>
    <name type="common">Tomato leaf mold</name>
    <name type="synonym">Cladosporium fulvum</name>
    <dbReference type="NCBI Taxonomy" id="5499"/>
    <lineage>
        <taxon>Eukaryota</taxon>
        <taxon>Fungi</taxon>
        <taxon>Dikarya</taxon>
        <taxon>Ascomycota</taxon>
        <taxon>Pezizomycotina</taxon>
        <taxon>Dothideomycetes</taxon>
        <taxon>Dothideomycetidae</taxon>
        <taxon>Mycosphaerellales</taxon>
        <taxon>Mycosphaerellaceae</taxon>
        <taxon>Fulvia</taxon>
    </lineage>
</organism>
<accession>A0A9Q8L528</accession>
<dbReference type="RefSeq" id="XP_047755368.1">
    <property type="nucleotide sequence ID" value="XM_047900600.1"/>
</dbReference>
<evidence type="ECO:0000313" key="1">
    <source>
        <dbReference type="EMBL" id="UJO11002.1"/>
    </source>
</evidence>
<protein>
    <submittedName>
        <fullName evidence="1">Uncharacterized protein</fullName>
    </submittedName>
</protein>
<name>A0A9Q8L528_PASFU</name>
<proteinExistence type="predicted"/>